<dbReference type="PANTHER" id="PTHR43386:SF1">
    <property type="entry name" value="D,D-DIPEPTIDE TRANSPORT SYSTEM PERMEASE PROTEIN DDPC-RELATED"/>
    <property type="match status" value="1"/>
</dbReference>
<dbReference type="CDD" id="cd06261">
    <property type="entry name" value="TM_PBP2"/>
    <property type="match status" value="1"/>
</dbReference>
<keyword evidence="10" id="KW-1185">Reference proteome</keyword>
<evidence type="ECO:0000256" key="1">
    <source>
        <dbReference type="ARBA" id="ARBA00004651"/>
    </source>
</evidence>
<dbReference type="PROSITE" id="PS50928">
    <property type="entry name" value="ABC_TM1"/>
    <property type="match status" value="1"/>
</dbReference>
<comment type="similarity">
    <text evidence="7">Belongs to the binding-protein-dependent transport system permease family.</text>
</comment>
<evidence type="ECO:0000259" key="8">
    <source>
        <dbReference type="PROSITE" id="PS50928"/>
    </source>
</evidence>
<feature type="transmembrane region" description="Helical" evidence="7">
    <location>
        <begin position="145"/>
        <end position="166"/>
    </location>
</feature>
<reference evidence="9 10" key="1">
    <citation type="submission" date="2024-06" db="EMBL/GenBank/DDBJ databases">
        <title>The Natural Products Discovery Center: Release of the First 8490 Sequenced Strains for Exploring Actinobacteria Biosynthetic Diversity.</title>
        <authorList>
            <person name="Kalkreuter E."/>
            <person name="Kautsar S.A."/>
            <person name="Yang D."/>
            <person name="Bader C.D."/>
            <person name="Teijaro C.N."/>
            <person name="Fluegel L."/>
            <person name="Davis C.M."/>
            <person name="Simpson J.R."/>
            <person name="Lauterbach L."/>
            <person name="Steele A.D."/>
            <person name="Gui C."/>
            <person name="Meng S."/>
            <person name="Li G."/>
            <person name="Viehrig K."/>
            <person name="Ye F."/>
            <person name="Su P."/>
            <person name="Kiefer A.F."/>
            <person name="Nichols A."/>
            <person name="Cepeda A.J."/>
            <person name="Yan W."/>
            <person name="Fan B."/>
            <person name="Jiang Y."/>
            <person name="Adhikari A."/>
            <person name="Zheng C.-J."/>
            <person name="Schuster L."/>
            <person name="Cowan T.M."/>
            <person name="Smanski M.J."/>
            <person name="Chevrette M.G."/>
            <person name="De Carvalho L.P.S."/>
            <person name="Shen B."/>
        </authorList>
    </citation>
    <scope>NUCLEOTIDE SEQUENCE [LARGE SCALE GENOMIC DNA]</scope>
    <source>
        <strain evidence="9 10">NPDC048946</strain>
    </source>
</reference>
<evidence type="ECO:0000256" key="3">
    <source>
        <dbReference type="ARBA" id="ARBA00022475"/>
    </source>
</evidence>
<dbReference type="Proteomes" id="UP001551482">
    <property type="component" value="Unassembled WGS sequence"/>
</dbReference>
<dbReference type="InterPro" id="IPR050366">
    <property type="entry name" value="BP-dependent_transpt_permease"/>
</dbReference>
<gene>
    <name evidence="9" type="ORF">AB0C36_07965</name>
</gene>
<dbReference type="Pfam" id="PF00528">
    <property type="entry name" value="BPD_transp_1"/>
    <property type="match status" value="1"/>
</dbReference>
<protein>
    <submittedName>
        <fullName evidence="9">ABC transporter permease</fullName>
    </submittedName>
</protein>
<organism evidence="9 10">
    <name type="scientific">Streptodolium elevatio</name>
    <dbReference type="NCBI Taxonomy" id="3157996"/>
    <lineage>
        <taxon>Bacteria</taxon>
        <taxon>Bacillati</taxon>
        <taxon>Actinomycetota</taxon>
        <taxon>Actinomycetes</taxon>
        <taxon>Kitasatosporales</taxon>
        <taxon>Streptomycetaceae</taxon>
        <taxon>Streptodolium</taxon>
    </lineage>
</organism>
<dbReference type="PANTHER" id="PTHR43386">
    <property type="entry name" value="OLIGOPEPTIDE TRANSPORT SYSTEM PERMEASE PROTEIN APPC"/>
    <property type="match status" value="1"/>
</dbReference>
<feature type="transmembrane region" description="Helical" evidence="7">
    <location>
        <begin position="272"/>
        <end position="294"/>
    </location>
</feature>
<evidence type="ECO:0000256" key="6">
    <source>
        <dbReference type="ARBA" id="ARBA00023136"/>
    </source>
</evidence>
<keyword evidence="5 7" id="KW-1133">Transmembrane helix</keyword>
<evidence type="ECO:0000256" key="7">
    <source>
        <dbReference type="RuleBase" id="RU363032"/>
    </source>
</evidence>
<comment type="caution">
    <text evidence="9">The sequence shown here is derived from an EMBL/GenBank/DDBJ whole genome shotgun (WGS) entry which is preliminary data.</text>
</comment>
<evidence type="ECO:0000256" key="2">
    <source>
        <dbReference type="ARBA" id="ARBA00022448"/>
    </source>
</evidence>
<comment type="subcellular location">
    <subcellularLocation>
        <location evidence="1 7">Cell membrane</location>
        <topology evidence="1 7">Multi-pass membrane protein</topology>
    </subcellularLocation>
</comment>
<dbReference type="InterPro" id="IPR000515">
    <property type="entry name" value="MetI-like"/>
</dbReference>
<feature type="transmembrane region" description="Helical" evidence="7">
    <location>
        <begin position="110"/>
        <end position="133"/>
    </location>
</feature>
<evidence type="ECO:0000256" key="4">
    <source>
        <dbReference type="ARBA" id="ARBA00022692"/>
    </source>
</evidence>
<sequence>MPKAAAPDTTPPAPGRATPALRHTAASLRRAAAALRHGPLMASALGRTGLGLAGLALLFAVLGPVVATHQPDTVDLGAKLHAPDGEHWFGTDQFGRDQFARLTAGARRSLLAAFTVLAGSCTVSLVVGVVAGLARGFADAVLMRVVDIVLAIPSLVLALAVVGVLGPGFGNLLLALVISSWAANARIVRAFTLAVRDRPYIAAARLGGAGPARIAVGHVLPAVVPRLLVVATLQLGGTIVSLAGLSFLGLGAQPPTAELGAMLGDARAFVTVAPWLLAAPTTVVLVVTAAATLVGDAVRDATHHSAVEEVHP</sequence>
<feature type="domain" description="ABC transmembrane type-1" evidence="8">
    <location>
        <begin position="110"/>
        <end position="295"/>
    </location>
</feature>
<feature type="transmembrane region" description="Helical" evidence="7">
    <location>
        <begin position="172"/>
        <end position="195"/>
    </location>
</feature>
<evidence type="ECO:0000313" key="9">
    <source>
        <dbReference type="EMBL" id="MEU8133428.1"/>
    </source>
</evidence>
<evidence type="ECO:0000313" key="10">
    <source>
        <dbReference type="Proteomes" id="UP001551482"/>
    </source>
</evidence>
<dbReference type="SUPFAM" id="SSF161098">
    <property type="entry name" value="MetI-like"/>
    <property type="match status" value="1"/>
</dbReference>
<dbReference type="InterPro" id="IPR035906">
    <property type="entry name" value="MetI-like_sf"/>
</dbReference>
<name>A0ABV3DCE7_9ACTN</name>
<keyword evidence="3" id="KW-1003">Cell membrane</keyword>
<evidence type="ECO:0000256" key="5">
    <source>
        <dbReference type="ARBA" id="ARBA00022989"/>
    </source>
</evidence>
<keyword evidence="4 7" id="KW-0812">Transmembrane</keyword>
<dbReference type="RefSeq" id="WP_358350891.1">
    <property type="nucleotide sequence ID" value="NZ_JBEZFP010000014.1"/>
</dbReference>
<dbReference type="Gene3D" id="1.10.3720.10">
    <property type="entry name" value="MetI-like"/>
    <property type="match status" value="1"/>
</dbReference>
<dbReference type="EMBL" id="JBEZFP010000014">
    <property type="protein sequence ID" value="MEU8133428.1"/>
    <property type="molecule type" value="Genomic_DNA"/>
</dbReference>
<accession>A0ABV3DCE7</accession>
<proteinExistence type="inferred from homology"/>
<keyword evidence="6 7" id="KW-0472">Membrane</keyword>
<keyword evidence="2 7" id="KW-0813">Transport</keyword>
<feature type="transmembrane region" description="Helical" evidence="7">
    <location>
        <begin position="227"/>
        <end position="252"/>
    </location>
</feature>
<feature type="transmembrane region" description="Helical" evidence="7">
    <location>
        <begin position="44"/>
        <end position="67"/>
    </location>
</feature>